<dbReference type="WBParaSite" id="HCON_00175900-00001">
    <property type="protein sequence ID" value="HCON_00175900-00001"/>
    <property type="gene ID" value="HCON_00175900"/>
</dbReference>
<dbReference type="AlphaFoldDB" id="A0A7I5EE21"/>
<feature type="region of interest" description="Disordered" evidence="1">
    <location>
        <begin position="76"/>
        <end position="97"/>
    </location>
</feature>
<sequence length="97" mass="11341">MAGQKKKVEQEKEDKEKMGKDNDKDKITLIADRCIQKVDRITSEIEYELDQLSKIIPNQKNNCPQGKNTMEVHAEEDNEMTMDNLSKRRKIEKTTDD</sequence>
<keyword evidence="2" id="KW-1185">Reference proteome</keyword>
<evidence type="ECO:0000313" key="2">
    <source>
        <dbReference type="Proteomes" id="UP000025227"/>
    </source>
</evidence>
<name>A0A7I5EE21_HAECO</name>
<reference evidence="3" key="1">
    <citation type="submission" date="2020-12" db="UniProtKB">
        <authorList>
            <consortium name="WormBaseParasite"/>
        </authorList>
    </citation>
    <scope>IDENTIFICATION</scope>
    <source>
        <strain evidence="3">MHco3</strain>
    </source>
</reference>
<evidence type="ECO:0000256" key="1">
    <source>
        <dbReference type="SAM" id="MobiDB-lite"/>
    </source>
</evidence>
<organism evidence="2 3">
    <name type="scientific">Haemonchus contortus</name>
    <name type="common">Barber pole worm</name>
    <dbReference type="NCBI Taxonomy" id="6289"/>
    <lineage>
        <taxon>Eukaryota</taxon>
        <taxon>Metazoa</taxon>
        <taxon>Ecdysozoa</taxon>
        <taxon>Nematoda</taxon>
        <taxon>Chromadorea</taxon>
        <taxon>Rhabditida</taxon>
        <taxon>Rhabditina</taxon>
        <taxon>Rhabditomorpha</taxon>
        <taxon>Strongyloidea</taxon>
        <taxon>Trichostrongylidae</taxon>
        <taxon>Haemonchus</taxon>
    </lineage>
</organism>
<evidence type="ECO:0000313" key="3">
    <source>
        <dbReference type="WBParaSite" id="HCON_00175900-00001"/>
    </source>
</evidence>
<accession>A0A7I5EE21</accession>
<proteinExistence type="predicted"/>
<dbReference type="Proteomes" id="UP000025227">
    <property type="component" value="Unplaced"/>
</dbReference>
<protein>
    <submittedName>
        <fullName evidence="3">Protein Ycf2-like</fullName>
    </submittedName>
</protein>
<feature type="region of interest" description="Disordered" evidence="1">
    <location>
        <begin position="1"/>
        <end position="23"/>
    </location>
</feature>